<organism evidence="2 3">
    <name type="scientific">Caerostris extrusa</name>
    <name type="common">Bark spider</name>
    <name type="synonym">Caerostris bankana</name>
    <dbReference type="NCBI Taxonomy" id="172846"/>
    <lineage>
        <taxon>Eukaryota</taxon>
        <taxon>Metazoa</taxon>
        <taxon>Ecdysozoa</taxon>
        <taxon>Arthropoda</taxon>
        <taxon>Chelicerata</taxon>
        <taxon>Arachnida</taxon>
        <taxon>Araneae</taxon>
        <taxon>Araneomorphae</taxon>
        <taxon>Entelegynae</taxon>
        <taxon>Araneoidea</taxon>
        <taxon>Araneidae</taxon>
        <taxon>Caerostris</taxon>
    </lineage>
</organism>
<sequence>MILLVVFVSELLQCSYHVKYLRTFKSHGKSECHQGDGQSCCCQKEKQAVCWKSNEAVVNEVHTKRCEKEFQEQFHGGRYFSVLL</sequence>
<feature type="chain" id="PRO_5043966209" evidence="1">
    <location>
        <begin position="18"/>
        <end position="84"/>
    </location>
</feature>
<feature type="signal peptide" evidence="1">
    <location>
        <begin position="1"/>
        <end position="17"/>
    </location>
</feature>
<reference evidence="2 3" key="1">
    <citation type="submission" date="2021-06" db="EMBL/GenBank/DDBJ databases">
        <title>Caerostris extrusa draft genome.</title>
        <authorList>
            <person name="Kono N."/>
            <person name="Arakawa K."/>
        </authorList>
    </citation>
    <scope>NUCLEOTIDE SEQUENCE [LARGE SCALE GENOMIC DNA]</scope>
</reference>
<accession>A0AAV4QQY2</accession>
<evidence type="ECO:0000313" key="3">
    <source>
        <dbReference type="Proteomes" id="UP001054945"/>
    </source>
</evidence>
<evidence type="ECO:0000256" key="1">
    <source>
        <dbReference type="SAM" id="SignalP"/>
    </source>
</evidence>
<dbReference type="AlphaFoldDB" id="A0AAV4QQY2"/>
<evidence type="ECO:0000313" key="2">
    <source>
        <dbReference type="EMBL" id="GIY11674.1"/>
    </source>
</evidence>
<keyword evidence="3" id="KW-1185">Reference proteome</keyword>
<name>A0AAV4QQY2_CAEEX</name>
<comment type="caution">
    <text evidence="2">The sequence shown here is derived from an EMBL/GenBank/DDBJ whole genome shotgun (WGS) entry which is preliminary data.</text>
</comment>
<dbReference type="EMBL" id="BPLR01006680">
    <property type="protein sequence ID" value="GIY11674.1"/>
    <property type="molecule type" value="Genomic_DNA"/>
</dbReference>
<dbReference type="Proteomes" id="UP001054945">
    <property type="component" value="Unassembled WGS sequence"/>
</dbReference>
<protein>
    <submittedName>
        <fullName evidence="2">Uncharacterized protein</fullName>
    </submittedName>
</protein>
<proteinExistence type="predicted"/>
<gene>
    <name evidence="2" type="ORF">CEXT_724681</name>
</gene>
<keyword evidence="1" id="KW-0732">Signal</keyword>